<keyword evidence="3 8" id="KW-0479">Metal-binding</keyword>
<reference evidence="11" key="2">
    <citation type="submission" date="2021-08" db="EMBL/GenBank/DDBJ databases">
        <authorList>
            <person name="Gostincar C."/>
            <person name="Sun X."/>
            <person name="Song Z."/>
            <person name="Gunde-Cimerman N."/>
        </authorList>
    </citation>
    <scope>NUCLEOTIDE SEQUENCE</scope>
    <source>
        <strain evidence="11">EXF-9911</strain>
    </source>
</reference>
<evidence type="ECO:0000256" key="5">
    <source>
        <dbReference type="ARBA" id="ARBA00023004"/>
    </source>
</evidence>
<evidence type="ECO:0000256" key="3">
    <source>
        <dbReference type="ARBA" id="ARBA00022723"/>
    </source>
</evidence>
<reference evidence="11" key="1">
    <citation type="journal article" date="2021" name="J Fungi (Basel)">
        <title>Virulence traits and population genomics of the black yeast Aureobasidium melanogenum.</title>
        <authorList>
            <person name="Cernosa A."/>
            <person name="Sun X."/>
            <person name="Gostincar C."/>
            <person name="Fang C."/>
            <person name="Gunde-Cimerman N."/>
            <person name="Song Z."/>
        </authorList>
    </citation>
    <scope>NUCLEOTIDE SEQUENCE</scope>
    <source>
        <strain evidence="11">EXF-9911</strain>
    </source>
</reference>
<dbReference type="GO" id="GO:0004497">
    <property type="term" value="F:monooxygenase activity"/>
    <property type="evidence" value="ECO:0007669"/>
    <property type="project" value="UniProtKB-KW"/>
</dbReference>
<name>A0A9P8EAI4_AURME</name>
<dbReference type="PRINTS" id="PR00385">
    <property type="entry name" value="P450"/>
</dbReference>
<comment type="cofactor">
    <cofactor evidence="8">
        <name>heme</name>
        <dbReference type="ChEBI" id="CHEBI:30413"/>
    </cofactor>
</comment>
<dbReference type="GO" id="GO:0016705">
    <property type="term" value="F:oxidoreductase activity, acting on paired donors, with incorporation or reduction of molecular oxygen"/>
    <property type="evidence" value="ECO:0007669"/>
    <property type="project" value="InterPro"/>
</dbReference>
<evidence type="ECO:0000256" key="1">
    <source>
        <dbReference type="ARBA" id="ARBA00010617"/>
    </source>
</evidence>
<feature type="region of interest" description="Disordered" evidence="9">
    <location>
        <begin position="590"/>
        <end position="640"/>
    </location>
</feature>
<dbReference type="InterPro" id="IPR002401">
    <property type="entry name" value="Cyt_P450_E_grp-I"/>
</dbReference>
<dbReference type="PANTHER" id="PTHR46300:SF9">
    <property type="entry name" value="P450, PUTATIVE-RELATED"/>
    <property type="match status" value="1"/>
</dbReference>
<comment type="caution">
    <text evidence="11">The sequence shown here is derived from an EMBL/GenBank/DDBJ whole genome shotgun (WGS) entry which is preliminary data.</text>
</comment>
<evidence type="ECO:0000313" key="11">
    <source>
        <dbReference type="EMBL" id="KAG9684554.1"/>
    </source>
</evidence>
<evidence type="ECO:0000313" key="12">
    <source>
        <dbReference type="Proteomes" id="UP000779574"/>
    </source>
</evidence>
<feature type="transmembrane region" description="Helical" evidence="10">
    <location>
        <begin position="20"/>
        <end position="39"/>
    </location>
</feature>
<dbReference type="Pfam" id="PF00067">
    <property type="entry name" value="p450"/>
    <property type="match status" value="1"/>
</dbReference>
<dbReference type="OrthoDB" id="5397682at2759"/>
<accession>A0A9P8EAI4</accession>
<dbReference type="InterPro" id="IPR001128">
    <property type="entry name" value="Cyt_P450"/>
</dbReference>
<organism evidence="11 12">
    <name type="scientific">Aureobasidium melanogenum</name>
    <name type="common">Aureobasidium pullulans var. melanogenum</name>
    <dbReference type="NCBI Taxonomy" id="46634"/>
    <lineage>
        <taxon>Eukaryota</taxon>
        <taxon>Fungi</taxon>
        <taxon>Dikarya</taxon>
        <taxon>Ascomycota</taxon>
        <taxon>Pezizomycotina</taxon>
        <taxon>Dothideomycetes</taxon>
        <taxon>Dothideomycetidae</taxon>
        <taxon>Dothideales</taxon>
        <taxon>Saccotheciaceae</taxon>
        <taxon>Aureobasidium</taxon>
    </lineage>
</organism>
<keyword evidence="10" id="KW-1133">Transmembrane helix</keyword>
<dbReference type="PANTHER" id="PTHR46300">
    <property type="entry name" value="P450, PUTATIVE (EUROFUNG)-RELATED-RELATED"/>
    <property type="match status" value="1"/>
</dbReference>
<gene>
    <name evidence="11" type="ORF">KCU76_g12340</name>
</gene>
<keyword evidence="2 8" id="KW-0349">Heme</keyword>
<feature type="binding site" description="axial binding residue" evidence="8">
    <location>
        <position position="448"/>
    </location>
    <ligand>
        <name>heme</name>
        <dbReference type="ChEBI" id="CHEBI:30413"/>
    </ligand>
    <ligandPart>
        <name>Fe</name>
        <dbReference type="ChEBI" id="CHEBI:18248"/>
    </ligandPart>
</feature>
<proteinExistence type="inferred from homology"/>
<dbReference type="GO" id="GO:0020037">
    <property type="term" value="F:heme binding"/>
    <property type="evidence" value="ECO:0007669"/>
    <property type="project" value="InterPro"/>
</dbReference>
<protein>
    <submittedName>
        <fullName evidence="11">Cytochrome P450</fullName>
    </submittedName>
</protein>
<feature type="transmembrane region" description="Helical" evidence="10">
    <location>
        <begin position="562"/>
        <end position="580"/>
    </location>
</feature>
<keyword evidence="5 8" id="KW-0408">Iron</keyword>
<evidence type="ECO:0000256" key="4">
    <source>
        <dbReference type="ARBA" id="ARBA00023002"/>
    </source>
</evidence>
<dbReference type="GO" id="GO:0005506">
    <property type="term" value="F:iron ion binding"/>
    <property type="evidence" value="ECO:0007669"/>
    <property type="project" value="InterPro"/>
</dbReference>
<feature type="non-terminal residue" evidence="11">
    <location>
        <position position="1"/>
    </location>
</feature>
<evidence type="ECO:0000256" key="9">
    <source>
        <dbReference type="SAM" id="MobiDB-lite"/>
    </source>
</evidence>
<feature type="compositionally biased region" description="Polar residues" evidence="9">
    <location>
        <begin position="615"/>
        <end position="625"/>
    </location>
</feature>
<comment type="pathway">
    <text evidence="7">Aromatic compound metabolism; phenylacetate degradation.</text>
</comment>
<comment type="similarity">
    <text evidence="1">Belongs to the cytochrome P450 family.</text>
</comment>
<dbReference type="FunFam" id="1.10.630.10:FF:000072">
    <property type="entry name" value="3-hydroxyphenylacetate 6 hydroxylase"/>
    <property type="match status" value="1"/>
</dbReference>
<dbReference type="InterPro" id="IPR050364">
    <property type="entry name" value="Cytochrome_P450_fung"/>
</dbReference>
<feature type="region of interest" description="Disordered" evidence="9">
    <location>
        <begin position="1297"/>
        <end position="1343"/>
    </location>
</feature>
<feature type="compositionally biased region" description="Basic and acidic residues" evidence="9">
    <location>
        <begin position="1098"/>
        <end position="1120"/>
    </location>
</feature>
<keyword evidence="4" id="KW-0560">Oxidoreductase</keyword>
<keyword evidence="10" id="KW-0812">Transmembrane</keyword>
<evidence type="ECO:0000256" key="7">
    <source>
        <dbReference type="ARBA" id="ARBA00060591"/>
    </source>
</evidence>
<dbReference type="InterPro" id="IPR036396">
    <property type="entry name" value="Cyt_P450_sf"/>
</dbReference>
<dbReference type="Gene3D" id="1.10.630.10">
    <property type="entry name" value="Cytochrome P450"/>
    <property type="match status" value="1"/>
</dbReference>
<keyword evidence="10" id="KW-0472">Membrane</keyword>
<dbReference type="EMBL" id="JAHFXF010000630">
    <property type="protein sequence ID" value="KAG9684554.1"/>
    <property type="molecule type" value="Genomic_DNA"/>
</dbReference>
<feature type="region of interest" description="Disordered" evidence="9">
    <location>
        <begin position="1098"/>
        <end position="1127"/>
    </location>
</feature>
<dbReference type="PRINTS" id="PR00463">
    <property type="entry name" value="EP450I"/>
</dbReference>
<evidence type="ECO:0000256" key="2">
    <source>
        <dbReference type="ARBA" id="ARBA00022617"/>
    </source>
</evidence>
<evidence type="ECO:0000256" key="8">
    <source>
        <dbReference type="PIRSR" id="PIRSR602401-1"/>
    </source>
</evidence>
<keyword evidence="6" id="KW-0503">Monooxygenase</keyword>
<dbReference type="Proteomes" id="UP000779574">
    <property type="component" value="Unassembled WGS sequence"/>
</dbReference>
<sequence>MISLLISFAQTQANQHPIRFIFIILLLLPLSYFVTNEFIRKNARIPGFNGPPGKPVFGNIPDIRYNAAEKYREWSKTYGDVYQIQLGNVPVIVCNSAEACRVLFGHFSQALSSRPVFYTFHKVLSNTAGTTIGTSPFSDSLKRRRKGAASALNKPSVASYVGHLDVETLAFVKEGLEYGADGTQSVDPMPMIQRLSLSLALTLNWGTRLGTRDDPLFHEITEVEEEISKFRSTSGNMQDYVPFLRLNPFNAGSTRAREMRQRRDVYLTKLNKDLDDRMAKGTHKPCIQANVIQDKEAKLNKEELTSISLTMLSGGLDTVTTLVAWSIALLGQRPDIQEKAIREIRKMFSEDEILCAPEDEMKCEYVMALVKECLRYYTVLRLALPRATVKDITYEGKLIPAGTTIYLNAWACNMDPAVWKDPEIFRPERWLEQPDAPLFTYGVGYRMCAGSLLANRELYLVFMRMLSCFEIEKGTEVETHPVKGSSDPTSLVSIPNRYEVKFRPRNEVKLREQITAKEKVLDAEMAYGGHDYLGKRDDDLGRRPGSQPWSWSTALRMRRRRLAMGLLGAFLIWLFVHNIPTDLGSVDQRMGRPLRPGHQVNGVEFGYRPPARPAQQASRSNTPSKEPTGPPPKSQPIGTPENHYYAGPVKFYRLAKTIQAIARTMGQRKQNRNVLFAASNLRSAANILPMACEMARVDKNFVHFSLLGRDAMPLEEVLEINGVDRDSCDIFFHDARCDYSEYSTDARAEASVVGALGHIHMYMHPQAVIIDDSSVEDVFFVRGLRSKLSTLATPLIEVPKGKYEDFLWMTRLDTGGLTSWHKPSVNILIHAQPQSSGSLLRLLHSIKTADYSGLSHPDITIDLPPDLEPFARDYLRDFEWPPHQDPTGPRQRRVKVHHRISTAKQTTETNALRFLESFYPVDPDHSHVLLLSTQTELSPLYYQYLMYHVLQHRYAAYGSDDGDNLFGVVLATPDAYLNGTGPFHTLTMSDTEKHVKSLDDLSVPFLWQAPNADAALIFGDIWAEVHDYLKNRLRAVHDTSSVHQAPTKRAKLVSDTQPGWLEYMLELMRARGWRNHYPARLGAGAWATVHRDLFQKPEEYMDKPAKREDESKETEQTNKPDDEEPFLTAEPAADQIRRQEAYLAQKEHNTLQHSQPLHALLPYETQLTEIGLLPALEFTGQKVERDDFGRLATEYRPLLRTQVGGCNAAEASKDRKYDLGKTGDLFCFIGQPDLEEGEDTDEKTAKAILGDETSEPAPYVVAEAKEHAASPETAATAKEAPLDSAAKQKLAHMKVEPPVINQVNQEEPEEKKAPVNELSPKHGGGTLKPVVEDLGPPKVKGGQ</sequence>
<evidence type="ECO:0000256" key="10">
    <source>
        <dbReference type="SAM" id="Phobius"/>
    </source>
</evidence>
<evidence type="ECO:0000256" key="6">
    <source>
        <dbReference type="ARBA" id="ARBA00023033"/>
    </source>
</evidence>
<dbReference type="SUPFAM" id="SSF48264">
    <property type="entry name" value="Cytochrome P450"/>
    <property type="match status" value="1"/>
</dbReference>